<comment type="caution">
    <text evidence="1">The sequence shown here is derived from an EMBL/GenBank/DDBJ whole genome shotgun (WGS) entry which is preliminary data.</text>
</comment>
<dbReference type="Proteomes" id="UP000195569">
    <property type="component" value="Unassembled WGS sequence"/>
</dbReference>
<keyword evidence="2" id="KW-1185">Reference proteome</keyword>
<evidence type="ECO:0000313" key="2">
    <source>
        <dbReference type="Proteomes" id="UP000195569"/>
    </source>
</evidence>
<reference evidence="1" key="1">
    <citation type="submission" date="2016-12" db="EMBL/GenBank/DDBJ databases">
        <authorList>
            <person name="Moulin L."/>
        </authorList>
    </citation>
    <scope>NUCLEOTIDE SEQUENCE [LARGE SCALE GENOMIC DNA]</scope>
    <source>
        <strain evidence="1">STM 7183</strain>
    </source>
</reference>
<name>A0A1N7RIT0_9BURK</name>
<sequence>MTVQVNEPVKVVTLGAASFGRVFTKGGRKPSPWLAEAKCLKSIRLFDFDR</sequence>
<organism evidence="1 2">
    <name type="scientific">Paraburkholderia piptadeniae</name>
    <dbReference type="NCBI Taxonomy" id="1701573"/>
    <lineage>
        <taxon>Bacteria</taxon>
        <taxon>Pseudomonadati</taxon>
        <taxon>Pseudomonadota</taxon>
        <taxon>Betaproteobacteria</taxon>
        <taxon>Burkholderiales</taxon>
        <taxon>Burkholderiaceae</taxon>
        <taxon>Paraburkholderia</taxon>
    </lineage>
</organism>
<dbReference type="AlphaFoldDB" id="A0A1N7RIT0"/>
<accession>A0A1N7RIT0</accession>
<protein>
    <submittedName>
        <fullName evidence="1">Uncharacterized protein</fullName>
    </submittedName>
</protein>
<dbReference type="EMBL" id="CYGY02000001">
    <property type="protein sequence ID" value="SIT35019.1"/>
    <property type="molecule type" value="Genomic_DNA"/>
</dbReference>
<gene>
    <name evidence="1" type="ORF">BN2476_10057</name>
</gene>
<evidence type="ECO:0000313" key="1">
    <source>
        <dbReference type="EMBL" id="SIT35019.1"/>
    </source>
</evidence>
<proteinExistence type="predicted"/>